<dbReference type="SUPFAM" id="SSF49599">
    <property type="entry name" value="TRAF domain-like"/>
    <property type="match status" value="2"/>
</dbReference>
<dbReference type="GeneTree" id="ENSGT00940000161076"/>
<dbReference type="Pfam" id="PF21355">
    <property type="entry name" value="TRAF-mep_MATH"/>
    <property type="match status" value="1"/>
</dbReference>
<dbReference type="eggNOG" id="KOG0297">
    <property type="taxonomic scope" value="Eukaryota"/>
</dbReference>
<evidence type="ECO:0000256" key="8">
    <source>
        <dbReference type="PROSITE-ProRule" id="PRU00207"/>
    </source>
</evidence>
<dbReference type="EMBL" id="AFYH01007862">
    <property type="status" value="NOT_ANNOTATED_CDS"/>
    <property type="molecule type" value="Genomic_DNA"/>
</dbReference>
<comment type="similarity">
    <text evidence="7">Belongs to the TNF receptor-associated factor family.</text>
</comment>
<dbReference type="PANTHER" id="PTHR10131:SF96">
    <property type="entry name" value="TNF RECEPTOR-ASSOCIATED FACTOR 1"/>
    <property type="match status" value="1"/>
</dbReference>
<evidence type="ECO:0000259" key="12">
    <source>
        <dbReference type="PROSITE" id="PS50145"/>
    </source>
</evidence>
<dbReference type="PROSITE" id="PS50145">
    <property type="entry name" value="ZF_TRAF"/>
    <property type="match status" value="1"/>
</dbReference>
<feature type="zinc finger region" description="TRAF-type" evidence="8">
    <location>
        <begin position="135"/>
        <end position="187"/>
    </location>
</feature>
<dbReference type="InterPro" id="IPR012227">
    <property type="entry name" value="TNF_rcpt-assoc_TRAF_met"/>
</dbReference>
<feature type="compositionally biased region" description="Basic and acidic residues" evidence="9">
    <location>
        <begin position="195"/>
        <end position="216"/>
    </location>
</feature>
<reference evidence="13" key="2">
    <citation type="submission" date="2025-08" db="UniProtKB">
        <authorList>
            <consortium name="Ensembl"/>
        </authorList>
    </citation>
    <scope>IDENTIFICATION</scope>
</reference>
<dbReference type="Gene3D" id="3.30.40.10">
    <property type="entry name" value="Zinc/RING finger domain, C3HC4 (zinc finger)"/>
    <property type="match status" value="2"/>
</dbReference>
<keyword evidence="2 7" id="KW-0963">Cytoplasm</keyword>
<evidence type="ECO:0000259" key="10">
    <source>
        <dbReference type="PROSITE" id="PS50089"/>
    </source>
</evidence>
<gene>
    <name evidence="13" type="primary">TRAF1</name>
</gene>
<dbReference type="EMBL" id="AFYH01007861">
    <property type="status" value="NOT_ANNOTATED_CDS"/>
    <property type="molecule type" value="Genomic_DNA"/>
</dbReference>
<dbReference type="Pfam" id="PF02176">
    <property type="entry name" value="zf-TRAF"/>
    <property type="match status" value="1"/>
</dbReference>
<dbReference type="PROSITE" id="PS50089">
    <property type="entry name" value="ZF_RING_2"/>
    <property type="match status" value="1"/>
</dbReference>
<dbReference type="FunFam" id="3.30.40.10:FF:000902">
    <property type="entry name" value="TNF receptor-associated factor"/>
    <property type="match status" value="1"/>
</dbReference>
<keyword evidence="5 8" id="KW-0863">Zinc-finger</keyword>
<dbReference type="STRING" id="7897.ENSLACP00000015272"/>
<evidence type="ECO:0000256" key="1">
    <source>
        <dbReference type="ARBA" id="ARBA00004496"/>
    </source>
</evidence>
<dbReference type="HOGENOM" id="CLU_021061_4_1_1"/>
<dbReference type="InterPro" id="IPR001841">
    <property type="entry name" value="Znf_RING"/>
</dbReference>
<dbReference type="FunFam" id="1.20.5.170:FF:000035">
    <property type="entry name" value="TNF receptor-associated factor"/>
    <property type="match status" value="1"/>
</dbReference>
<dbReference type="GO" id="GO:0061630">
    <property type="term" value="F:ubiquitin protein ligase activity"/>
    <property type="evidence" value="ECO:0007669"/>
    <property type="project" value="UniProtKB-EC"/>
</dbReference>
<feature type="region of interest" description="Disordered" evidence="9">
    <location>
        <begin position="188"/>
        <end position="216"/>
    </location>
</feature>
<dbReference type="InterPro" id="IPR001293">
    <property type="entry name" value="Znf_TRAF"/>
</dbReference>
<feature type="domain" description="TRAF-type" evidence="12">
    <location>
        <begin position="135"/>
        <end position="187"/>
    </location>
</feature>
<evidence type="ECO:0000259" key="11">
    <source>
        <dbReference type="PROSITE" id="PS50144"/>
    </source>
</evidence>
<dbReference type="Gene3D" id="2.60.210.10">
    <property type="entry name" value="Apoptosis, Tumor Necrosis Factor Receptor Associated Protein 2, Chain A"/>
    <property type="match status" value="1"/>
</dbReference>
<keyword evidence="6 7" id="KW-0862">Zinc</keyword>
<protein>
    <recommendedName>
        <fullName evidence="7">TNF receptor-associated factor</fullName>
        <ecNumber evidence="7">2.3.2.27</ecNumber>
    </recommendedName>
</protein>
<keyword evidence="4" id="KW-0677">Repeat</keyword>
<dbReference type="GO" id="GO:0005164">
    <property type="term" value="F:tumor necrosis factor receptor binding"/>
    <property type="evidence" value="ECO:0007669"/>
    <property type="project" value="UniProtKB-UniRule"/>
</dbReference>
<dbReference type="InParanoid" id="H3B051"/>
<dbReference type="InterPro" id="IPR032070">
    <property type="entry name" value="TRAF_BIRC3-bd"/>
</dbReference>
<dbReference type="PROSITE" id="PS50144">
    <property type="entry name" value="MATH"/>
    <property type="match status" value="1"/>
</dbReference>
<dbReference type="GO" id="GO:0008270">
    <property type="term" value="F:zinc ion binding"/>
    <property type="evidence" value="ECO:0007669"/>
    <property type="project" value="UniProtKB-UniRule"/>
</dbReference>
<reference evidence="14" key="1">
    <citation type="submission" date="2011-08" db="EMBL/GenBank/DDBJ databases">
        <title>The draft genome of Latimeria chalumnae.</title>
        <authorList>
            <person name="Di Palma F."/>
            <person name="Alfoldi J."/>
            <person name="Johnson J."/>
            <person name="Berlin A."/>
            <person name="Gnerre S."/>
            <person name="Jaffe D."/>
            <person name="MacCallum I."/>
            <person name="Young S."/>
            <person name="Walker B.J."/>
            <person name="Lander E."/>
            <person name="Lindblad-Toh K."/>
        </authorList>
    </citation>
    <scope>NUCLEOTIDE SEQUENCE [LARGE SCALE GENOMIC DNA]</scope>
    <source>
        <strain evidence="14">Wild caught</strain>
    </source>
</reference>
<evidence type="ECO:0000256" key="4">
    <source>
        <dbReference type="ARBA" id="ARBA00022737"/>
    </source>
</evidence>
<dbReference type="InterPro" id="IPR002083">
    <property type="entry name" value="MATH/TRAF_dom"/>
</dbReference>
<dbReference type="GO" id="GO:0043122">
    <property type="term" value="P:regulation of canonical NF-kappaB signal transduction"/>
    <property type="evidence" value="ECO:0007669"/>
    <property type="project" value="TreeGrafter"/>
</dbReference>
<dbReference type="CDD" id="cd23125">
    <property type="entry name" value="RING-HC_TRAF1-like"/>
    <property type="match status" value="1"/>
</dbReference>
<dbReference type="InterPro" id="IPR049342">
    <property type="entry name" value="TRAF1-6_MATH_dom"/>
</dbReference>
<dbReference type="PIRSF" id="PIRSF015614">
    <property type="entry name" value="TRAF"/>
    <property type="match status" value="1"/>
</dbReference>
<evidence type="ECO:0000313" key="14">
    <source>
        <dbReference type="Proteomes" id="UP000008672"/>
    </source>
</evidence>
<dbReference type="GO" id="GO:0042981">
    <property type="term" value="P:regulation of apoptotic process"/>
    <property type="evidence" value="ECO:0007669"/>
    <property type="project" value="InterPro"/>
</dbReference>
<dbReference type="InterPro" id="IPR013083">
    <property type="entry name" value="Znf_RING/FYVE/PHD"/>
</dbReference>
<evidence type="ECO:0000256" key="2">
    <source>
        <dbReference type="ARBA" id="ARBA00022490"/>
    </source>
</evidence>
<feature type="region of interest" description="Disordered" evidence="9">
    <location>
        <begin position="1"/>
        <end position="22"/>
    </location>
</feature>
<dbReference type="InterPro" id="IPR017907">
    <property type="entry name" value="Znf_RING_CS"/>
</dbReference>
<organism evidence="13 14">
    <name type="scientific">Latimeria chalumnae</name>
    <name type="common">Coelacanth</name>
    <dbReference type="NCBI Taxonomy" id="7897"/>
    <lineage>
        <taxon>Eukaryota</taxon>
        <taxon>Metazoa</taxon>
        <taxon>Chordata</taxon>
        <taxon>Craniata</taxon>
        <taxon>Vertebrata</taxon>
        <taxon>Euteleostomi</taxon>
        <taxon>Coelacanthiformes</taxon>
        <taxon>Coelacanthidae</taxon>
        <taxon>Latimeria</taxon>
    </lineage>
</organism>
<feature type="compositionally biased region" description="Polar residues" evidence="9">
    <location>
        <begin position="10"/>
        <end position="19"/>
    </location>
</feature>
<evidence type="ECO:0000256" key="5">
    <source>
        <dbReference type="ARBA" id="ARBA00022771"/>
    </source>
</evidence>
<dbReference type="Gene3D" id="1.20.5.110">
    <property type="match status" value="1"/>
</dbReference>
<dbReference type="EMBL" id="AFYH01007859">
    <property type="status" value="NOT_ANNOTATED_CDS"/>
    <property type="molecule type" value="Genomic_DNA"/>
</dbReference>
<accession>H3B051</accession>
<dbReference type="EMBL" id="AFYH01007860">
    <property type="status" value="NOT_ANNOTATED_CDS"/>
    <property type="molecule type" value="Genomic_DNA"/>
</dbReference>
<dbReference type="GO" id="GO:0009898">
    <property type="term" value="C:cytoplasmic side of plasma membrane"/>
    <property type="evidence" value="ECO:0007669"/>
    <property type="project" value="TreeGrafter"/>
</dbReference>
<dbReference type="PANTHER" id="PTHR10131">
    <property type="entry name" value="TNF RECEPTOR ASSOCIATED FACTOR"/>
    <property type="match status" value="1"/>
</dbReference>
<dbReference type="SUPFAM" id="SSF57850">
    <property type="entry name" value="RING/U-box"/>
    <property type="match status" value="1"/>
</dbReference>
<dbReference type="GO" id="GO:0007165">
    <property type="term" value="P:signal transduction"/>
    <property type="evidence" value="ECO:0007669"/>
    <property type="project" value="InterPro"/>
</dbReference>
<dbReference type="SMART" id="SM00061">
    <property type="entry name" value="MATH"/>
    <property type="match status" value="1"/>
</dbReference>
<comment type="subcellular location">
    <subcellularLocation>
        <location evidence="1 7">Cytoplasm</location>
    </subcellularLocation>
</comment>
<dbReference type="Ensembl" id="ENSLACT00000015378.1">
    <property type="protein sequence ID" value="ENSLACP00000015272.1"/>
    <property type="gene ID" value="ENSLACG00000013443.1"/>
</dbReference>
<dbReference type="PROSITE" id="PS00518">
    <property type="entry name" value="ZF_RING_1"/>
    <property type="match status" value="1"/>
</dbReference>
<reference evidence="13" key="3">
    <citation type="submission" date="2025-09" db="UniProtKB">
        <authorList>
            <consortium name="Ensembl"/>
        </authorList>
    </citation>
    <scope>IDENTIFICATION</scope>
</reference>
<dbReference type="InterPro" id="IPR008974">
    <property type="entry name" value="TRAF-like"/>
</dbReference>
<dbReference type="EC" id="2.3.2.27" evidence="7"/>
<feature type="domain" description="RING-type" evidence="10">
    <location>
        <begin position="43"/>
        <end position="83"/>
    </location>
</feature>
<evidence type="ECO:0000313" key="13">
    <source>
        <dbReference type="Ensembl" id="ENSLACP00000015272.1"/>
    </source>
</evidence>
<feature type="domain" description="MATH" evidence="11">
    <location>
        <begin position="415"/>
        <end position="561"/>
    </location>
</feature>
<dbReference type="AlphaFoldDB" id="H3B051"/>
<proteinExistence type="inferred from homology"/>
<dbReference type="FunFam" id="2.60.210.10:FF:000035">
    <property type="entry name" value="TNF receptor-associated factor 2"/>
    <property type="match status" value="1"/>
</dbReference>
<comment type="catalytic activity">
    <reaction evidence="7">
        <text>S-ubiquitinyl-[E2 ubiquitin-conjugating enzyme]-L-cysteine + [acceptor protein]-L-lysine = [E2 ubiquitin-conjugating enzyme]-L-cysteine + N(6)-ubiquitinyl-[acceptor protein]-L-lysine.</text>
        <dbReference type="EC" id="2.3.2.27"/>
    </reaction>
</comment>
<evidence type="ECO:0000256" key="6">
    <source>
        <dbReference type="ARBA" id="ARBA00022833"/>
    </source>
</evidence>
<dbReference type="Pfam" id="PF16673">
    <property type="entry name" value="TRAF_BIRC3_bd"/>
    <property type="match status" value="1"/>
</dbReference>
<dbReference type="Proteomes" id="UP000008672">
    <property type="component" value="Unassembled WGS sequence"/>
</dbReference>
<evidence type="ECO:0000256" key="3">
    <source>
        <dbReference type="ARBA" id="ARBA00022723"/>
    </source>
</evidence>
<name>H3B051_LATCH</name>
<keyword evidence="3 7" id="KW-0479">Metal-binding</keyword>
<sequence>VLQMAEKPNGEQNMWSSSPDENEFPSGYPANICEDMPEQKYLCCNCKSILKKAQQTFCGHRYCLACLSWLVRNNKNPICQKCKEDNPEALDEDSLLSVERAFSDAAIGKEISELKVHCGNSGCSWSSVMKNYEDHQNQCEHALIPCSTGCGHMVVRRKLPGHLENECVNNLITCQKCSRKMHNREYQKHTCGSRPPKDKKTVKTDPASREKNRQATGFRNKDECRFSEIGCLFKGSKEKIKEHEQNSLVAHLGLLLQFLHLIKENSCLSNGVGSSDSVSFSPQQPARSRQEKSLLELKSQEADEFNGCLEVDGLHEPSGFNRGLKSQEMLVCEQKLTMLDNKVRVFENIVSVLNREVEKSNITVAAFERQSRLDQDTIASLEQKIADLQRSFALKETAVNRLHLHFLSLEQATYDGIFLWKITDLNRKHQDAVTGRNASLLSPAFYTARYGYKVCMRIYLNGDGAGKGTHISLFFVIMKGNYDVLLSWPFRHKVTFMLLDQNNREHVIDAFRPDLTSVSFQRPVNDMNVASGCPLFLHLSKLQSPKHAYMKDDALFIKCIIDTSL</sequence>
<dbReference type="OMA" id="CIVETNA"/>
<evidence type="ECO:0000256" key="7">
    <source>
        <dbReference type="PIRNR" id="PIRNR015614"/>
    </source>
</evidence>
<keyword evidence="14" id="KW-1185">Reference proteome</keyword>
<evidence type="ECO:0000256" key="9">
    <source>
        <dbReference type="SAM" id="MobiDB-lite"/>
    </source>
</evidence>
<dbReference type="GO" id="GO:0005737">
    <property type="term" value="C:cytoplasm"/>
    <property type="evidence" value="ECO:0007669"/>
    <property type="project" value="UniProtKB-SubCell"/>
</dbReference>